<accession>A0A317XSU8</accession>
<sequence>MAHLIPGDASMLATRLLVLTVWGVTPFCWTQLLLRLVYLYLSRFQGVSLDQLVLSRLSSSSGVLLSVFKILQLEKWVDFLRPSRRPVLSTIFYTYCTAEVIFSIYYAHLCRQIQRPGPRPLYGRRFLRGVFAQALEAGLKTPHDDSHANGARSSYASAISRFPTASNVANGVTHRSTSTLVPEQSQESGAPTDVRQRLKRLRAASFVPEFVHRPLTADDPRAKKFQQDQAKWFFDAPTDHITRRDVMHWLAWSLFATELEELEAERTRALQLEASPKKNKDTDELEVAKELASATPSTFNSPMPPSQARFGSVPTDRFETKMNGNDNVVLQEDVRGTRAKKGEWDPTTGDRMRFLEYCLELLEARQGRSYPVHPPSTSAPSSASGEGQSQSHDGEDSILVKTRRRIRMMRLTIDPVRTASRPLGFYLLTNTLSWLTVQRAKLAGFELHHEGRLPYLLRLPRSNGAESSKIAGAKEQQATPLIVLHGLGIGLAQYSSLISFFIREERFRERPILILLQPNISQSFFSPAFLSPFGHHETTMAFRRILRARGWESIDVLSHSYGSLVHSWLIKSLGSMVRRSCFVDPVCFQLWVPFVCGNFLYKRCSNPIELLMRYFVAREVATANTLCRYFDWSSNILWPNEIERLKDHTKTRFFLAQHDAILSAKDTREYLVECGTPHENIYWGTNMAHGEMLMHGGPAFRQIVDWLCLES</sequence>
<evidence type="ECO:0000313" key="3">
    <source>
        <dbReference type="EMBL" id="PWZ01327.1"/>
    </source>
</evidence>
<feature type="transmembrane region" description="Helical" evidence="2">
    <location>
        <begin position="12"/>
        <end position="41"/>
    </location>
</feature>
<keyword evidence="2" id="KW-0812">Transmembrane</keyword>
<proteinExistence type="predicted"/>
<organism evidence="3 4">
    <name type="scientific">Testicularia cyperi</name>
    <dbReference type="NCBI Taxonomy" id="1882483"/>
    <lineage>
        <taxon>Eukaryota</taxon>
        <taxon>Fungi</taxon>
        <taxon>Dikarya</taxon>
        <taxon>Basidiomycota</taxon>
        <taxon>Ustilaginomycotina</taxon>
        <taxon>Ustilaginomycetes</taxon>
        <taxon>Ustilaginales</taxon>
        <taxon>Anthracoideaceae</taxon>
        <taxon>Testicularia</taxon>
    </lineage>
</organism>
<dbReference type="InterPro" id="IPR029058">
    <property type="entry name" value="AB_hydrolase_fold"/>
</dbReference>
<protein>
    <recommendedName>
        <fullName evidence="5">Alpha/beta-hydrolase</fullName>
    </recommendedName>
</protein>
<evidence type="ECO:0000256" key="1">
    <source>
        <dbReference type="SAM" id="MobiDB-lite"/>
    </source>
</evidence>
<reference evidence="3 4" key="1">
    <citation type="journal article" date="2018" name="Mol. Biol. Evol.">
        <title>Broad Genomic Sampling Reveals a Smut Pathogenic Ancestry of the Fungal Clade Ustilaginomycotina.</title>
        <authorList>
            <person name="Kijpornyongpan T."/>
            <person name="Mondo S.J."/>
            <person name="Barry K."/>
            <person name="Sandor L."/>
            <person name="Lee J."/>
            <person name="Lipzen A."/>
            <person name="Pangilinan J."/>
            <person name="LaButti K."/>
            <person name="Hainaut M."/>
            <person name="Henrissat B."/>
            <person name="Grigoriev I.V."/>
            <person name="Spatafora J.W."/>
            <person name="Aime M.C."/>
        </authorList>
    </citation>
    <scope>NUCLEOTIDE SEQUENCE [LARGE SCALE GENOMIC DNA]</scope>
    <source>
        <strain evidence="3 4">MCA 3645</strain>
    </source>
</reference>
<dbReference type="SUPFAM" id="SSF53474">
    <property type="entry name" value="alpha/beta-Hydrolases"/>
    <property type="match status" value="1"/>
</dbReference>
<dbReference type="Proteomes" id="UP000246740">
    <property type="component" value="Unassembled WGS sequence"/>
</dbReference>
<keyword evidence="2" id="KW-1133">Transmembrane helix</keyword>
<evidence type="ECO:0000313" key="4">
    <source>
        <dbReference type="Proteomes" id="UP000246740"/>
    </source>
</evidence>
<evidence type="ECO:0000256" key="2">
    <source>
        <dbReference type="SAM" id="Phobius"/>
    </source>
</evidence>
<dbReference type="STRING" id="1882483.A0A317XSU8"/>
<evidence type="ECO:0008006" key="5">
    <source>
        <dbReference type="Google" id="ProtNLM"/>
    </source>
</evidence>
<dbReference type="OrthoDB" id="6431331at2759"/>
<feature type="compositionally biased region" description="Low complexity" evidence="1">
    <location>
        <begin position="375"/>
        <end position="384"/>
    </location>
</feature>
<feature type="region of interest" description="Disordered" evidence="1">
    <location>
        <begin position="368"/>
        <end position="399"/>
    </location>
</feature>
<keyword evidence="2" id="KW-0472">Membrane</keyword>
<gene>
    <name evidence="3" type="ORF">BCV70DRAFT_158426</name>
</gene>
<dbReference type="EMBL" id="KZ819190">
    <property type="protein sequence ID" value="PWZ01327.1"/>
    <property type="molecule type" value="Genomic_DNA"/>
</dbReference>
<dbReference type="AlphaFoldDB" id="A0A317XSU8"/>
<keyword evidence="4" id="KW-1185">Reference proteome</keyword>
<dbReference type="PANTHER" id="PTHR37471:SF1">
    <property type="entry name" value="AB HYDROLASE-1 DOMAIN-CONTAINING PROTEIN"/>
    <property type="match status" value="1"/>
</dbReference>
<dbReference type="Gene3D" id="3.40.50.1820">
    <property type="entry name" value="alpha/beta hydrolase"/>
    <property type="match status" value="1"/>
</dbReference>
<dbReference type="InParanoid" id="A0A317XSU8"/>
<name>A0A317XSU8_9BASI</name>
<dbReference type="PANTHER" id="PTHR37471">
    <property type="entry name" value="UNNAMED PRODUCT"/>
    <property type="match status" value="1"/>
</dbReference>